<evidence type="ECO:0000313" key="2">
    <source>
        <dbReference type="Proteomes" id="UP000177791"/>
    </source>
</evidence>
<dbReference type="EMBL" id="MDZC01000059">
    <property type="protein sequence ID" value="OGX85374.1"/>
    <property type="molecule type" value="Genomic_DNA"/>
</dbReference>
<dbReference type="RefSeq" id="WP_070734285.1">
    <property type="nucleotide sequence ID" value="NZ_MDZC01000059.1"/>
</dbReference>
<comment type="caution">
    <text evidence="1">The sequence shown here is derived from an EMBL/GenBank/DDBJ whole genome shotgun (WGS) entry which is preliminary data.</text>
</comment>
<dbReference type="OrthoDB" id="8089897at2"/>
<name>A0A1G1T3H1_9BACT</name>
<protein>
    <recommendedName>
        <fullName evidence="3">ISKra4 family transposase</fullName>
    </recommendedName>
</protein>
<keyword evidence="2" id="KW-1185">Reference proteome</keyword>
<dbReference type="NCBIfam" id="NF033572">
    <property type="entry name" value="transpos_ISKra4"/>
    <property type="match status" value="1"/>
</dbReference>
<reference evidence="1 2" key="1">
    <citation type="submission" date="2016-08" db="EMBL/GenBank/DDBJ databases">
        <title>Hymenobacter coccineus sp. nov., Hymenobacter lapidarius sp. nov. and Hymenobacter glacialis sp. nov., isolated from Antarctic soil.</title>
        <authorList>
            <person name="Sedlacek I."/>
            <person name="Kralova S."/>
            <person name="Kyrova K."/>
            <person name="Maslanova I."/>
            <person name="Stankova E."/>
            <person name="Vrbovska V."/>
            <person name="Nemec M."/>
            <person name="Bartak M."/>
            <person name="Svec P."/>
            <person name="Busse H.-J."/>
            <person name="Pantucek R."/>
        </authorList>
    </citation>
    <scope>NUCLEOTIDE SEQUENCE [LARGE SCALE GENOMIC DNA]</scope>
    <source>
        <strain evidence="1 2">CCM 8648</strain>
    </source>
</reference>
<gene>
    <name evidence="1" type="ORF">BEN48_14505</name>
</gene>
<proteinExistence type="predicted"/>
<dbReference type="AlphaFoldDB" id="A0A1G1T3H1"/>
<organism evidence="1 2">
    <name type="scientific">Hymenobacter glacialis</name>
    <dbReference type="NCBI Taxonomy" id="1908236"/>
    <lineage>
        <taxon>Bacteria</taxon>
        <taxon>Pseudomonadati</taxon>
        <taxon>Bacteroidota</taxon>
        <taxon>Cytophagia</taxon>
        <taxon>Cytophagales</taxon>
        <taxon>Hymenobacteraceae</taxon>
        <taxon>Hymenobacter</taxon>
    </lineage>
</organism>
<sequence length="463" mass="52313">MNFKLQLVACPSEGDETTLEDVFTWSREDLSLASVGLTLAESKELLQRLQQTMIGQQIATHLQLQQPVGLRKKGSYPLQLKTLFGNVTVDSPRYYLPPTEAGPKTFSPLQHLFPQHVTPERLYLETKWASLIPYQKTADLLHDVLPLSAKLSGTTIQQHLHAVVEAQEQQLPQEVAPFHGVCQRDREALPCPPRPLVVGLDGGYVRHWHKKGCFEVIAGKSIPAEGAAKCFGFVQEVDAKPRRRVFEVLRSQGLQANQAVEFFTDGAAVLRSLTSYLSAESTHILDWFHLTMRLTVLQQYALGFAQVDAAGGKALQDGLTSIKWHLWHGNAERALDKILDLDDRLAVHQDDPLVTKQYSKLKPLARLLADFHTYVEQNRAFIVDYSERQRYGERVSTGFVESAVNQVLSKRLVKRQQMQWTRKGAHLLVQARTKVLNEEWEDCFRKQYPGFRSMAAEPLAMAA</sequence>
<dbReference type="Proteomes" id="UP000177791">
    <property type="component" value="Unassembled WGS sequence"/>
</dbReference>
<evidence type="ECO:0008006" key="3">
    <source>
        <dbReference type="Google" id="ProtNLM"/>
    </source>
</evidence>
<evidence type="ECO:0000313" key="1">
    <source>
        <dbReference type="EMBL" id="OGX85374.1"/>
    </source>
</evidence>
<dbReference type="STRING" id="1908236.BEN48_14505"/>
<accession>A0A1G1T3H1</accession>